<name>A0A518VBL7_BRELA</name>
<evidence type="ECO:0000313" key="2">
    <source>
        <dbReference type="EMBL" id="QDX94380.1"/>
    </source>
</evidence>
<dbReference type="InterPro" id="IPR024079">
    <property type="entry name" value="MetalloPept_cat_dom_sf"/>
</dbReference>
<gene>
    <name evidence="2" type="ORF">EEL30_20080</name>
</gene>
<evidence type="ECO:0000256" key="1">
    <source>
        <dbReference type="SAM" id="SignalP"/>
    </source>
</evidence>
<dbReference type="EMBL" id="CP033464">
    <property type="protein sequence ID" value="QDX94380.1"/>
    <property type="molecule type" value="Genomic_DNA"/>
</dbReference>
<dbReference type="Proteomes" id="UP000319432">
    <property type="component" value="Chromosome"/>
</dbReference>
<proteinExistence type="predicted"/>
<evidence type="ECO:0008006" key="4">
    <source>
        <dbReference type="Google" id="ProtNLM"/>
    </source>
</evidence>
<feature type="chain" id="PRO_5021915096" description="Peptidase M10 metallopeptidase domain-containing protein" evidence="1">
    <location>
        <begin position="26"/>
        <end position="187"/>
    </location>
</feature>
<reference evidence="2 3" key="1">
    <citation type="submission" date="2018-11" db="EMBL/GenBank/DDBJ databases">
        <title>Phylogenetic determinants of toxin gene distribution in genomes of Brevibacillus laterosporus.</title>
        <authorList>
            <person name="Glare T.R."/>
            <person name="Durrant A."/>
            <person name="Berry C."/>
            <person name="Palma L."/>
            <person name="Ormskirk M."/>
            <person name="Cox M.O."/>
        </authorList>
    </citation>
    <scope>NUCLEOTIDE SEQUENCE [LARGE SCALE GENOMIC DNA]</scope>
    <source>
        <strain evidence="2 3">1821L</strain>
    </source>
</reference>
<protein>
    <recommendedName>
        <fullName evidence="4">Peptidase M10 metallopeptidase domain-containing protein</fullName>
    </recommendedName>
</protein>
<dbReference type="SUPFAM" id="SSF55486">
    <property type="entry name" value="Metalloproteases ('zincins'), catalytic domain"/>
    <property type="match status" value="1"/>
</dbReference>
<organism evidence="2 3">
    <name type="scientific">Brevibacillus laterosporus</name>
    <name type="common">Bacillus laterosporus</name>
    <dbReference type="NCBI Taxonomy" id="1465"/>
    <lineage>
        <taxon>Bacteria</taxon>
        <taxon>Bacillati</taxon>
        <taxon>Bacillota</taxon>
        <taxon>Bacilli</taxon>
        <taxon>Bacillales</taxon>
        <taxon>Paenibacillaceae</taxon>
        <taxon>Brevibacillus</taxon>
    </lineage>
</organism>
<sequence length="187" mass="20633">MRKKLKIAIVTTLSCVSLFSAVAYADYGKKKYLFTGGLRASDVKKIKYVLAGGSSSYQKKVMKAGVEAWNDISSKVNVSEGKSGAIVSVILTNSNKNNLYGIMMPFADGDRDYELDDIWDNIDVIGYDNTLSRIGIDEQRGVFTHEMGHALSLAHNDSDSDLIMHSVNLSTDIQADDEKNLKLKWGK</sequence>
<dbReference type="GO" id="GO:0008237">
    <property type="term" value="F:metallopeptidase activity"/>
    <property type="evidence" value="ECO:0007669"/>
    <property type="project" value="InterPro"/>
</dbReference>
<evidence type="ECO:0000313" key="3">
    <source>
        <dbReference type="Proteomes" id="UP000319432"/>
    </source>
</evidence>
<dbReference type="OrthoDB" id="2942003at2"/>
<dbReference type="Gene3D" id="3.40.390.10">
    <property type="entry name" value="Collagenase (Catalytic Domain)"/>
    <property type="match status" value="1"/>
</dbReference>
<dbReference type="AlphaFoldDB" id="A0A518VBL7"/>
<feature type="signal peptide" evidence="1">
    <location>
        <begin position="1"/>
        <end position="25"/>
    </location>
</feature>
<keyword evidence="3" id="KW-1185">Reference proteome</keyword>
<accession>A0A518VBL7</accession>
<keyword evidence="1" id="KW-0732">Signal</keyword>